<accession>A0A1M4VNW3</accession>
<dbReference type="AlphaFoldDB" id="A0A1M4VNW3"/>
<evidence type="ECO:0000313" key="5">
    <source>
        <dbReference type="Proteomes" id="UP000184501"/>
    </source>
</evidence>
<feature type="region of interest" description="Disordered" evidence="1">
    <location>
        <begin position="28"/>
        <end position="93"/>
    </location>
</feature>
<evidence type="ECO:0000313" key="4">
    <source>
        <dbReference type="EMBL" id="SHE70492.1"/>
    </source>
</evidence>
<dbReference type="RefSeq" id="WP_083959283.1">
    <property type="nucleotide sequence ID" value="NZ_FQVN01000001.1"/>
</dbReference>
<sequence>MKIVSIISAVGLWASLSAGSALAAEASPGLPHPRPNYGPHAAEAAAALAQAAAQPPVVPQPAPVVPPPPAPAPPPPPAPVAPPPPPAPPQYPNTLDGWIAQAFDVLVAHGYQRGSLDPVAVRTMALHESSGNPNAINNWDSNAVKGTPSKGVLQVIDPTFRTHALPGYGNIWNPVHNIIAGVRYSISRYGSLAKVPGVKAMRAGGAYRGY</sequence>
<dbReference type="Gene3D" id="1.10.530.10">
    <property type="match status" value="1"/>
</dbReference>
<dbReference type="STRING" id="2017.SAMN05444320_101832"/>
<keyword evidence="5" id="KW-1185">Reference proteome</keyword>
<protein>
    <submittedName>
        <fullName evidence="4">Transglycosylase SLT domain-containing protein</fullName>
    </submittedName>
</protein>
<feature type="chain" id="PRO_5009907927" evidence="2">
    <location>
        <begin position="24"/>
        <end position="210"/>
    </location>
</feature>
<gene>
    <name evidence="4" type="ORF">SAMN05444320_101832</name>
</gene>
<evidence type="ECO:0000259" key="3">
    <source>
        <dbReference type="Pfam" id="PF01464"/>
    </source>
</evidence>
<evidence type="ECO:0000256" key="1">
    <source>
        <dbReference type="SAM" id="MobiDB-lite"/>
    </source>
</evidence>
<proteinExistence type="predicted"/>
<name>A0A1M4VNW3_STRHI</name>
<feature type="domain" description="Transglycosylase SLT" evidence="3">
    <location>
        <begin position="112"/>
        <end position="192"/>
    </location>
</feature>
<feature type="compositionally biased region" description="Low complexity" evidence="1">
    <location>
        <begin position="41"/>
        <end position="55"/>
    </location>
</feature>
<organism evidence="4 5">
    <name type="scientific">Streptoalloteichus hindustanus</name>
    <dbReference type="NCBI Taxonomy" id="2017"/>
    <lineage>
        <taxon>Bacteria</taxon>
        <taxon>Bacillati</taxon>
        <taxon>Actinomycetota</taxon>
        <taxon>Actinomycetes</taxon>
        <taxon>Pseudonocardiales</taxon>
        <taxon>Pseudonocardiaceae</taxon>
        <taxon>Streptoalloteichus</taxon>
    </lineage>
</organism>
<dbReference type="SUPFAM" id="SSF53955">
    <property type="entry name" value="Lysozyme-like"/>
    <property type="match status" value="1"/>
</dbReference>
<dbReference type="OrthoDB" id="4629613at2"/>
<dbReference type="EMBL" id="FQVN01000001">
    <property type="protein sequence ID" value="SHE70492.1"/>
    <property type="molecule type" value="Genomic_DNA"/>
</dbReference>
<feature type="compositionally biased region" description="Pro residues" evidence="1">
    <location>
        <begin position="56"/>
        <end position="91"/>
    </location>
</feature>
<reference evidence="4 5" key="1">
    <citation type="submission" date="2016-11" db="EMBL/GenBank/DDBJ databases">
        <authorList>
            <person name="Jaros S."/>
            <person name="Januszkiewicz K."/>
            <person name="Wedrychowicz H."/>
        </authorList>
    </citation>
    <scope>NUCLEOTIDE SEQUENCE [LARGE SCALE GENOMIC DNA]</scope>
    <source>
        <strain evidence="4 5">DSM 44523</strain>
    </source>
</reference>
<keyword evidence="2" id="KW-0732">Signal</keyword>
<dbReference type="Pfam" id="PF01464">
    <property type="entry name" value="SLT"/>
    <property type="match status" value="1"/>
</dbReference>
<dbReference type="InterPro" id="IPR023346">
    <property type="entry name" value="Lysozyme-like_dom_sf"/>
</dbReference>
<dbReference type="InterPro" id="IPR008258">
    <property type="entry name" value="Transglycosylase_SLT_dom_1"/>
</dbReference>
<dbReference type="CDD" id="cd13402">
    <property type="entry name" value="LT_TF-like"/>
    <property type="match status" value="1"/>
</dbReference>
<evidence type="ECO:0000256" key="2">
    <source>
        <dbReference type="SAM" id="SignalP"/>
    </source>
</evidence>
<feature type="signal peptide" evidence="2">
    <location>
        <begin position="1"/>
        <end position="23"/>
    </location>
</feature>
<dbReference type="Proteomes" id="UP000184501">
    <property type="component" value="Unassembled WGS sequence"/>
</dbReference>